<dbReference type="Pfam" id="PF06470">
    <property type="entry name" value="SMC_hinge"/>
    <property type="match status" value="1"/>
</dbReference>
<feature type="coiled-coil region" evidence="6">
    <location>
        <begin position="326"/>
        <end position="424"/>
    </location>
</feature>
<evidence type="ECO:0000256" key="6">
    <source>
        <dbReference type="HAMAP-Rule" id="MF_01894"/>
    </source>
</evidence>
<evidence type="ECO:0000313" key="9">
    <source>
        <dbReference type="EMBL" id="MCT7968926.1"/>
    </source>
</evidence>
<sequence length="1247" mass="140040">MVHITRLELSNFKSFGGTTSIPVLPGFTVVSGPNGSGKSNILDALLFCLGISTSKGMRAERLPDLVNHNQTRSRGTVEASVTVTFDLGDSFGLIDTTDAPATSTQDESPVEPEQRLEPEEPEAIAPESPESHSDNGNGSSASEPSAAETLAATADREWSITRRLRVTKGGTYTSTYYMNGESCTLTQLHEQINRLRIYPEGYNVVLQGDVTAIISMNGKERREIIDELAGVAAFDRKIVQAKTKLDEVKEREDRCRIVENELKVQLERLSKDRAKAEQYKKLRAELHEKEKLAAVLEWRQLKQQEWKLRDQIEGGDRQVTQLGDQITSISGEIQQASTRLEELNNRVKALGEEELIALQSTLATQDAEHRQLQNRKEEQSANRQQTLAQLAQTEQNVKELQQALQQLAEDRELEKNVIVSVQENRDSTQTLLNQRREQASAIASASEEWVQQQTNLHRQIETLQKNLDPQRTEQARLTERRGQLEQKIAEQQESLETSRQDLMNQQFARTDIEQRHQLAVQQVQSLAQTVSALEQDLQVQQETQKRLLEEQRDKQRRLDKLEAQNQAHQEASGTGASKVILQTGLPGVCGLVAQLGRVEPTYQMALETAAGGRLGYLVVEDDGVAAAAIELLKQKRAGRATFLPLNKIRPGRFSPIEALRNAPGFVDYAVNLIECDRPYLQIFAYIFGNTVVFESINLARPYLGQARIVTLDGDLLESTGAMTGGSTPHRSSLRFGTGGNTESGEVTALQNRLQEIETILERCTSAVATATETVKQRSAQLVEAKQQQRELQLKSEQLEKEINGLTGAIAQLEQQLTKNSQELETAIGQLQTLAADLPDQEVQLERWRLELAGMEESGTNSEWQQIQSQVRELESQLQEWEQSLSAAQLRQQDLGSQSQRLEEKIQDGQKQFTQLRQQEIAGTETIAQLQQQLTSLGQEMAQTQAALAEIESKLGEEKTARDQAEAKLRELHLSRQQLEWQLQKLHETQQGRREQLVNMQQEIQQREAELPDPQPPVPEAMENRLATVLQELQKEVRSLQKRIEAMEPVNMLALEEYDRTQARLEELSQKLATLEGERTEILLRIENFTTLRLRAFKEAFDAVNENFQIIFAELSDGDGYLQLDDPEDPFSSGLSLVAHPKGKPVQRLASMSGGEKSLTALSFIFSLQRYRPSPFYAFDEVDMFLDGANVERLAKIIKQQADVAQFIVVSHKTPMLKLAERVIGVTQARGAYTQVIGLQIEQKTSAV</sequence>
<dbReference type="InterPro" id="IPR011890">
    <property type="entry name" value="SMC_prok"/>
</dbReference>
<keyword evidence="4 6" id="KW-0175">Coiled coil</keyword>
<comment type="caution">
    <text evidence="9">The sequence shown here is derived from an EMBL/GenBank/DDBJ whole genome shotgun (WGS) entry which is preliminary data.</text>
</comment>
<feature type="coiled-coil region" evidence="6">
    <location>
        <begin position="1022"/>
        <end position="1084"/>
    </location>
</feature>
<organism evidence="9 10">
    <name type="scientific">Laspinema palackyanum D2a</name>
    <dbReference type="NCBI Taxonomy" id="2953684"/>
    <lineage>
        <taxon>Bacteria</taxon>
        <taxon>Bacillati</taxon>
        <taxon>Cyanobacteriota</taxon>
        <taxon>Cyanophyceae</taxon>
        <taxon>Oscillatoriophycideae</taxon>
        <taxon>Oscillatoriales</taxon>
        <taxon>Laspinemataceae</taxon>
        <taxon>Laspinema</taxon>
        <taxon>Laspinema palackyanum</taxon>
    </lineage>
</organism>
<dbReference type="SUPFAM" id="SSF52540">
    <property type="entry name" value="P-loop containing nucleoside triphosphate hydrolases"/>
    <property type="match status" value="1"/>
</dbReference>
<proteinExistence type="inferred from homology"/>
<feature type="compositionally biased region" description="Polar residues" evidence="7">
    <location>
        <begin position="721"/>
        <end position="730"/>
    </location>
</feature>
<gene>
    <name evidence="6 9" type="primary">smc</name>
    <name evidence="9" type="ORF">NG799_21685</name>
</gene>
<dbReference type="NCBIfam" id="TIGR02169">
    <property type="entry name" value="SMC_prok_A"/>
    <property type="match status" value="1"/>
</dbReference>
<dbReference type="InterPro" id="IPR010935">
    <property type="entry name" value="SMC_hinge"/>
</dbReference>
<feature type="coiled-coil region" evidence="6">
    <location>
        <begin position="231"/>
        <end position="299"/>
    </location>
</feature>
<keyword evidence="10" id="KW-1185">Reference proteome</keyword>
<dbReference type="EMBL" id="JAMXFF010000039">
    <property type="protein sequence ID" value="MCT7968926.1"/>
    <property type="molecule type" value="Genomic_DNA"/>
</dbReference>
<dbReference type="InterPro" id="IPR024704">
    <property type="entry name" value="SMC"/>
</dbReference>
<dbReference type="Gene3D" id="3.30.70.1620">
    <property type="match status" value="1"/>
</dbReference>
<dbReference type="InterPro" id="IPR003395">
    <property type="entry name" value="RecF/RecN/SMC_N"/>
</dbReference>
<evidence type="ECO:0000259" key="8">
    <source>
        <dbReference type="SMART" id="SM00968"/>
    </source>
</evidence>
<feature type="region of interest" description="Disordered" evidence="7">
    <location>
        <begin position="94"/>
        <end position="154"/>
    </location>
</feature>
<dbReference type="SUPFAM" id="SSF75553">
    <property type="entry name" value="Smc hinge domain"/>
    <property type="match status" value="1"/>
</dbReference>
<accession>A0ABT2MYJ3</accession>
<name>A0ABT2MYJ3_9CYAN</name>
<feature type="coiled-coil region" evidence="6">
    <location>
        <begin position="746"/>
        <end position="829"/>
    </location>
</feature>
<dbReference type="PANTHER" id="PTHR18937">
    <property type="entry name" value="STRUCTURAL MAINTENANCE OF CHROMOSOMES SMC FAMILY MEMBER"/>
    <property type="match status" value="1"/>
</dbReference>
<dbReference type="Proteomes" id="UP001525890">
    <property type="component" value="Unassembled WGS sequence"/>
</dbReference>
<evidence type="ECO:0000256" key="5">
    <source>
        <dbReference type="ARBA" id="ARBA00023125"/>
    </source>
</evidence>
<keyword evidence="3 6" id="KW-0067">ATP-binding</keyword>
<evidence type="ECO:0000256" key="1">
    <source>
        <dbReference type="ARBA" id="ARBA00022490"/>
    </source>
</evidence>
<dbReference type="HAMAP" id="MF_01894">
    <property type="entry name" value="Smc_prok"/>
    <property type="match status" value="1"/>
</dbReference>
<dbReference type="InterPro" id="IPR036277">
    <property type="entry name" value="SMC_hinge_sf"/>
</dbReference>
<dbReference type="Pfam" id="PF02463">
    <property type="entry name" value="SMC_N"/>
    <property type="match status" value="2"/>
</dbReference>
<evidence type="ECO:0000256" key="7">
    <source>
        <dbReference type="SAM" id="MobiDB-lite"/>
    </source>
</evidence>
<dbReference type="PIRSF" id="PIRSF005719">
    <property type="entry name" value="SMC"/>
    <property type="match status" value="1"/>
</dbReference>
<feature type="region of interest" description="Disordered" evidence="7">
    <location>
        <begin position="721"/>
        <end position="741"/>
    </location>
</feature>
<evidence type="ECO:0000313" key="10">
    <source>
        <dbReference type="Proteomes" id="UP001525890"/>
    </source>
</evidence>
<feature type="binding site" evidence="6">
    <location>
        <begin position="33"/>
        <end position="40"/>
    </location>
    <ligand>
        <name>ATP</name>
        <dbReference type="ChEBI" id="CHEBI:30616"/>
    </ligand>
</feature>
<dbReference type="Gene3D" id="3.40.50.300">
    <property type="entry name" value="P-loop containing nucleotide triphosphate hydrolases"/>
    <property type="match status" value="2"/>
</dbReference>
<dbReference type="RefSeq" id="WP_368008405.1">
    <property type="nucleotide sequence ID" value="NZ_JAMXFF010000039.1"/>
</dbReference>
<comment type="similarity">
    <text evidence="6">Belongs to the SMC family.</text>
</comment>
<dbReference type="InterPro" id="IPR027417">
    <property type="entry name" value="P-loop_NTPase"/>
</dbReference>
<feature type="compositionally biased region" description="Polar residues" evidence="7">
    <location>
        <begin position="134"/>
        <end position="143"/>
    </location>
</feature>
<dbReference type="Gene3D" id="1.20.1060.20">
    <property type="match status" value="1"/>
</dbReference>
<evidence type="ECO:0000256" key="2">
    <source>
        <dbReference type="ARBA" id="ARBA00022741"/>
    </source>
</evidence>
<keyword evidence="2 6" id="KW-0547">Nucleotide-binding</keyword>
<comment type="function">
    <text evidence="6">Required for chromosome condensation and partitioning.</text>
</comment>
<protein>
    <recommendedName>
        <fullName evidence="6">Chromosome partition protein Smc</fullName>
    </recommendedName>
</protein>
<comment type="domain">
    <text evidence="6">Contains large globular domains required for ATP hydrolysis at each terminus and a third globular domain forming a flexible hinge near the middle of the molecule. These domains are separated by coiled-coil structures.</text>
</comment>
<feature type="domain" description="SMC hinge" evidence="8">
    <location>
        <begin position="586"/>
        <end position="703"/>
    </location>
</feature>
<feature type="coiled-coil region" evidence="6">
    <location>
        <begin position="474"/>
        <end position="571"/>
    </location>
</feature>
<dbReference type="SMART" id="SM00968">
    <property type="entry name" value="SMC_hinge"/>
    <property type="match status" value="1"/>
</dbReference>
<evidence type="ECO:0000256" key="4">
    <source>
        <dbReference type="ARBA" id="ARBA00023054"/>
    </source>
</evidence>
<keyword evidence="1 6" id="KW-0963">Cytoplasm</keyword>
<feature type="coiled-coil region" evidence="6">
    <location>
        <begin position="863"/>
        <end position="988"/>
    </location>
</feature>
<reference evidence="9 10" key="1">
    <citation type="journal article" date="2022" name="Front. Microbiol.">
        <title>High genomic differentiation and limited gene flow indicate recent cryptic speciation within the genus Laspinema (cyanobacteria).</title>
        <authorList>
            <person name="Stanojkovic A."/>
            <person name="Skoupy S."/>
            <person name="Skaloud P."/>
            <person name="Dvorak P."/>
        </authorList>
    </citation>
    <scope>NUCLEOTIDE SEQUENCE [LARGE SCALE GENOMIC DNA]</scope>
    <source>
        <strain evidence="9 10">D2a</strain>
    </source>
</reference>
<keyword evidence="5 6" id="KW-0238">DNA-binding</keyword>
<comment type="subcellular location">
    <subcellularLocation>
        <location evidence="6">Cytoplasm</location>
    </subcellularLocation>
</comment>
<comment type="subunit">
    <text evidence="6">Homodimer.</text>
</comment>
<evidence type="ECO:0000256" key="3">
    <source>
        <dbReference type="ARBA" id="ARBA00022840"/>
    </source>
</evidence>